<name>A0AAV4W078_9ARAC</name>
<comment type="caution">
    <text evidence="1">The sequence shown here is derived from an EMBL/GenBank/DDBJ whole genome shotgun (WGS) entry which is preliminary data.</text>
</comment>
<accession>A0AAV4W078</accession>
<dbReference type="Proteomes" id="UP001054837">
    <property type="component" value="Unassembled WGS sequence"/>
</dbReference>
<dbReference type="AlphaFoldDB" id="A0AAV4W078"/>
<keyword evidence="2" id="KW-1185">Reference proteome</keyword>
<sequence>MVKVNDLHPLKFSELILSMKFLLLFKPNNLVPSFNPVPIANSLPTYHLQIRLTTMAVSVDQARAIYFKTNATTEKKKRLRQKKSSLFCTLDTHVID</sequence>
<dbReference type="EMBL" id="BPLQ01013948">
    <property type="protein sequence ID" value="GIY76102.1"/>
    <property type="molecule type" value="Genomic_DNA"/>
</dbReference>
<proteinExistence type="predicted"/>
<evidence type="ECO:0000313" key="1">
    <source>
        <dbReference type="EMBL" id="GIY76102.1"/>
    </source>
</evidence>
<reference evidence="1 2" key="1">
    <citation type="submission" date="2021-06" db="EMBL/GenBank/DDBJ databases">
        <title>Caerostris darwini draft genome.</title>
        <authorList>
            <person name="Kono N."/>
            <person name="Arakawa K."/>
        </authorList>
    </citation>
    <scope>NUCLEOTIDE SEQUENCE [LARGE SCALE GENOMIC DNA]</scope>
</reference>
<gene>
    <name evidence="1" type="ORF">CDAR_75881</name>
</gene>
<evidence type="ECO:0000313" key="2">
    <source>
        <dbReference type="Proteomes" id="UP001054837"/>
    </source>
</evidence>
<organism evidence="1 2">
    <name type="scientific">Caerostris darwini</name>
    <dbReference type="NCBI Taxonomy" id="1538125"/>
    <lineage>
        <taxon>Eukaryota</taxon>
        <taxon>Metazoa</taxon>
        <taxon>Ecdysozoa</taxon>
        <taxon>Arthropoda</taxon>
        <taxon>Chelicerata</taxon>
        <taxon>Arachnida</taxon>
        <taxon>Araneae</taxon>
        <taxon>Araneomorphae</taxon>
        <taxon>Entelegynae</taxon>
        <taxon>Araneoidea</taxon>
        <taxon>Araneidae</taxon>
        <taxon>Caerostris</taxon>
    </lineage>
</organism>
<protein>
    <submittedName>
        <fullName evidence="1">Uncharacterized protein</fullName>
    </submittedName>
</protein>